<name>A0A5N5X4H4_9EURO</name>
<accession>A0A5N5X4H4</accession>
<dbReference type="EMBL" id="ML732201">
    <property type="protein sequence ID" value="KAB8074997.1"/>
    <property type="molecule type" value="Genomic_DNA"/>
</dbReference>
<dbReference type="OrthoDB" id="3009558at2759"/>
<protein>
    <submittedName>
        <fullName evidence="2">Uncharacterized protein</fullName>
    </submittedName>
</protein>
<keyword evidence="3" id="KW-1185">Reference proteome</keyword>
<evidence type="ECO:0000256" key="1">
    <source>
        <dbReference type="SAM" id="MobiDB-lite"/>
    </source>
</evidence>
<evidence type="ECO:0000313" key="3">
    <source>
        <dbReference type="Proteomes" id="UP000326565"/>
    </source>
</evidence>
<evidence type="ECO:0000313" key="2">
    <source>
        <dbReference type="EMBL" id="KAB8074997.1"/>
    </source>
</evidence>
<organism evidence="2 3">
    <name type="scientific">Aspergillus leporis</name>
    <dbReference type="NCBI Taxonomy" id="41062"/>
    <lineage>
        <taxon>Eukaryota</taxon>
        <taxon>Fungi</taxon>
        <taxon>Dikarya</taxon>
        <taxon>Ascomycota</taxon>
        <taxon>Pezizomycotina</taxon>
        <taxon>Eurotiomycetes</taxon>
        <taxon>Eurotiomycetidae</taxon>
        <taxon>Eurotiales</taxon>
        <taxon>Aspergillaceae</taxon>
        <taxon>Aspergillus</taxon>
        <taxon>Aspergillus subgen. Circumdati</taxon>
    </lineage>
</organism>
<proteinExistence type="predicted"/>
<feature type="region of interest" description="Disordered" evidence="1">
    <location>
        <begin position="1"/>
        <end position="53"/>
    </location>
</feature>
<gene>
    <name evidence="2" type="ORF">BDV29DRAFT_156127</name>
</gene>
<reference evidence="2 3" key="1">
    <citation type="submission" date="2019-04" db="EMBL/GenBank/DDBJ databases">
        <title>Friends and foes A comparative genomics study of 23 Aspergillus species from section Flavi.</title>
        <authorList>
            <consortium name="DOE Joint Genome Institute"/>
            <person name="Kjaerbolling I."/>
            <person name="Vesth T."/>
            <person name="Frisvad J.C."/>
            <person name="Nybo J.L."/>
            <person name="Theobald S."/>
            <person name="Kildgaard S."/>
            <person name="Isbrandt T."/>
            <person name="Kuo A."/>
            <person name="Sato A."/>
            <person name="Lyhne E.K."/>
            <person name="Kogle M.E."/>
            <person name="Wiebenga A."/>
            <person name="Kun R.S."/>
            <person name="Lubbers R.J."/>
            <person name="Makela M.R."/>
            <person name="Barry K."/>
            <person name="Chovatia M."/>
            <person name="Clum A."/>
            <person name="Daum C."/>
            <person name="Haridas S."/>
            <person name="He G."/>
            <person name="LaButti K."/>
            <person name="Lipzen A."/>
            <person name="Mondo S."/>
            <person name="Riley R."/>
            <person name="Salamov A."/>
            <person name="Simmons B.A."/>
            <person name="Magnuson J.K."/>
            <person name="Henrissat B."/>
            <person name="Mortensen U.H."/>
            <person name="Larsen T.O."/>
            <person name="Devries R.P."/>
            <person name="Grigoriev I.V."/>
            <person name="Machida M."/>
            <person name="Baker S.E."/>
            <person name="Andersen M.R."/>
        </authorList>
    </citation>
    <scope>NUCLEOTIDE SEQUENCE [LARGE SCALE GENOMIC DNA]</scope>
    <source>
        <strain evidence="2 3">CBS 151.66</strain>
    </source>
</reference>
<dbReference type="Proteomes" id="UP000326565">
    <property type="component" value="Unassembled WGS sequence"/>
</dbReference>
<dbReference type="AlphaFoldDB" id="A0A5N5X4H4"/>
<sequence>MSLLNIDVVRPVSPSSETTVPRKEKRRKLDREGPSKYPPIPIEDQDDTKTPSPLAYSTVPYRSTWKEDNLFPIAMNPRKLLRPDQLEGIRDLFPAAVGVRLLATGHRVVLMSSLSDIKKTFETNWVMQIGSLRVIYDVIREPCLLWSGAYTLTRQYLRC</sequence>